<protein>
    <submittedName>
        <fullName evidence="8">TVG0632449 protein</fullName>
    </submittedName>
</protein>
<dbReference type="InterPro" id="IPR002789">
    <property type="entry name" value="HerA_central"/>
</dbReference>
<dbReference type="GO" id="GO:0043138">
    <property type="term" value="F:3'-5' DNA helicase activity"/>
    <property type="evidence" value="ECO:0007669"/>
    <property type="project" value="UniProtKB-EC"/>
</dbReference>
<evidence type="ECO:0000256" key="2">
    <source>
        <dbReference type="ARBA" id="ARBA00034617"/>
    </source>
</evidence>
<evidence type="ECO:0000256" key="3">
    <source>
        <dbReference type="ARBA" id="ARBA00048954"/>
    </source>
</evidence>
<feature type="region of interest" description="Disordered" evidence="5">
    <location>
        <begin position="1"/>
        <end position="20"/>
    </location>
</feature>
<reference evidence="8 9" key="2">
    <citation type="journal article" date="2000" name="Proc. Natl. Acad. Sci. U.S.A.">
        <title>Archaeal adaptation to higher temperatures revealed by genomic sequence of Thermoplasma volcanium.</title>
        <authorList>
            <person name="Kawashima T."/>
            <person name="Amano N."/>
            <person name="Koike H."/>
            <person name="Makino S."/>
            <person name="Higuchi S."/>
            <person name="Kawashima-Ohya Y."/>
            <person name="Watanabe K."/>
            <person name="Yamazaki M."/>
            <person name="Kanehori K."/>
            <person name="Kawamoto T."/>
            <person name="Nunoshiba T."/>
            <person name="Yamamoto Y."/>
            <person name="Aramaki H."/>
            <person name="Makino K."/>
            <person name="Suzuki M."/>
        </authorList>
    </citation>
    <scope>NUCLEOTIDE SEQUENCE [LARGE SCALE GENOMIC DNA]</scope>
    <source>
        <strain evidence="9">ATCC 51530 / DSM 4299 / JCM 9571 / NBRC 15438 / GSS1</strain>
    </source>
</reference>
<keyword evidence="6" id="KW-1133">Transmembrane helix</keyword>
<sequence length="669" mass="76271">MKAEYMHTDNNNSRKTSDNRYDNVSVPRNVLLYVPRVYGIPSEFLLVLAFSSFIFLVLFYLIGLYSLLSFLIPVVVEINRKPSNRVKQYLTKYTEKILQRLRKSSKTSVSRNGKYVIVKNGSAKGIIIKISTEYDNGEASFNKLSKEIASLFKGIEASLTFYAIPEKVDVRIPCYNKDGLFGDFIYYRMFLVLWKRFVNEELLFDIINKSQHRSSSIKLDANLSSEEFGLLKDLFDKNYTRMGSYYSSKKPFTIFKVMDANKTMFPGYCEAIELSKTNCVVKFSMIKAPSNYTGIISRKLADIQYEIKEREKRGEKPEYLQNLVESASRIIEKGRSPGNYIVLTDLSFLVYSNNSMNLPRDANLFNDYIRMAGLAVRNETSYKVLSAKHFLDFSNLGKAYPMDLLSAASMTPIYFSKEETKGIFIGFNEANGKPFFFDPFSAPSYNIIVTGETGSGKSYFSRILAISFVEDMDRSVVILDPLDEYSCDCFNASCSVLDLRKSIFLDALKTGGNYEEGKSSRTKVVIIKFEGRDKNKLSSIMDYIQAYFRSVDGLKMVLIEEASILSKDREIGLLLENLTRQSRHFNTSVVIVSQSINDVKERYAIFENSVHSFMFRTKIKPTANTVLSSEDYDLSKLAGGKGMSYSECIYVFGGASKKILVPKREHQLY</sequence>
<dbReference type="PaxDb" id="273116-14324855"/>
<dbReference type="HOGENOM" id="CLU_447341_0_0_2"/>
<dbReference type="Pfam" id="PF01935">
    <property type="entry name" value="DUF87"/>
    <property type="match status" value="1"/>
</dbReference>
<dbReference type="PROSITE" id="PS00675">
    <property type="entry name" value="SIGMA54_INTERACT_1"/>
    <property type="match status" value="1"/>
</dbReference>
<reference evidence="8 9" key="1">
    <citation type="journal article" date="1999" name="Proc. Jpn. Acad.">
        <title>Determination of the complete genomic DNA sequence of Thermoplasma volvanium GSS1.</title>
        <authorList>
            <person name="Kawashima T."/>
            <person name="Yamamoto Y."/>
            <person name="Aramaki H."/>
            <person name="Nunoshiba T."/>
            <person name="Kawamoto T."/>
            <person name="Watanabe K."/>
            <person name="Yamazaki M."/>
            <person name="Kanehori K."/>
            <person name="Amano N."/>
            <person name="Ohya Y."/>
            <person name="Makino K."/>
            <person name="Suzuki M."/>
        </authorList>
    </citation>
    <scope>NUCLEOTIDE SEQUENCE [LARGE SCALE GENOMIC DNA]</scope>
    <source>
        <strain evidence="9">ATCC 51530 / DSM 4299 / JCM 9571 / NBRC 15438 / GSS1</strain>
    </source>
</reference>
<accession>Q97B20</accession>
<dbReference type="PANTHER" id="PTHR42957:SF1">
    <property type="entry name" value="HELICASE MJ1565-RELATED"/>
    <property type="match status" value="1"/>
</dbReference>
<dbReference type="InterPro" id="IPR025662">
    <property type="entry name" value="Sigma_54_int_dom_ATP-bd_1"/>
</dbReference>
<evidence type="ECO:0000259" key="7">
    <source>
        <dbReference type="Pfam" id="PF01935"/>
    </source>
</evidence>
<dbReference type="AlphaFoldDB" id="Q97B20"/>
<dbReference type="eggNOG" id="arCOG04034">
    <property type="taxonomic scope" value="Archaea"/>
</dbReference>
<dbReference type="InterPro" id="IPR027417">
    <property type="entry name" value="P-loop_NTPase"/>
</dbReference>
<dbReference type="OrthoDB" id="57449at2157"/>
<gene>
    <name evidence="8" type="ORF">TVG0632449</name>
</gene>
<evidence type="ECO:0000256" key="5">
    <source>
        <dbReference type="SAM" id="MobiDB-lite"/>
    </source>
</evidence>
<dbReference type="Gene3D" id="3.40.50.300">
    <property type="entry name" value="P-loop containing nucleotide triphosphate hydrolases"/>
    <property type="match status" value="1"/>
</dbReference>
<name>Q97B20_THEVO</name>
<dbReference type="SUPFAM" id="SSF52540">
    <property type="entry name" value="P-loop containing nucleoside triphosphate hydrolases"/>
    <property type="match status" value="1"/>
</dbReference>
<evidence type="ECO:0000256" key="4">
    <source>
        <dbReference type="ARBA" id="ARBA00048988"/>
    </source>
</evidence>
<dbReference type="EMBL" id="BA000011">
    <property type="protein sequence ID" value="BAB59781.1"/>
    <property type="molecule type" value="Genomic_DNA"/>
</dbReference>
<organism evidence="8 9">
    <name type="scientific">Thermoplasma volcanium (strain ATCC 51530 / DSM 4299 / JCM 9571 / NBRC 15438 / GSS1)</name>
    <dbReference type="NCBI Taxonomy" id="273116"/>
    <lineage>
        <taxon>Archaea</taxon>
        <taxon>Methanobacteriati</taxon>
        <taxon>Thermoplasmatota</taxon>
        <taxon>Thermoplasmata</taxon>
        <taxon>Thermoplasmatales</taxon>
        <taxon>Thermoplasmataceae</taxon>
        <taxon>Thermoplasma</taxon>
    </lineage>
</organism>
<dbReference type="Proteomes" id="UP000001017">
    <property type="component" value="Chromosome"/>
</dbReference>
<feature type="transmembrane region" description="Helical" evidence="6">
    <location>
        <begin position="44"/>
        <end position="76"/>
    </location>
</feature>
<dbReference type="RefSeq" id="WP_048053946.1">
    <property type="nucleotide sequence ID" value="NC_002689.2"/>
</dbReference>
<dbReference type="PANTHER" id="PTHR42957">
    <property type="entry name" value="HELICASE MJ1565-RELATED"/>
    <property type="match status" value="1"/>
</dbReference>
<comment type="catalytic activity">
    <reaction evidence="2">
        <text>Couples ATP hydrolysis with the unwinding of duplex DNA by translocating in the 3'-5' direction.</text>
        <dbReference type="EC" id="5.6.2.4"/>
    </reaction>
</comment>
<comment type="similarity">
    <text evidence="1">Belongs to the HerA family.</text>
</comment>
<evidence type="ECO:0000256" key="6">
    <source>
        <dbReference type="SAM" id="Phobius"/>
    </source>
</evidence>
<evidence type="ECO:0000313" key="9">
    <source>
        <dbReference type="Proteomes" id="UP000001017"/>
    </source>
</evidence>
<comment type="catalytic activity">
    <reaction evidence="4">
        <text>ATP + H2O = ADP + phosphate + H(+)</text>
        <dbReference type="Rhea" id="RHEA:13065"/>
        <dbReference type="ChEBI" id="CHEBI:15377"/>
        <dbReference type="ChEBI" id="CHEBI:15378"/>
        <dbReference type="ChEBI" id="CHEBI:30616"/>
        <dbReference type="ChEBI" id="CHEBI:43474"/>
        <dbReference type="ChEBI" id="CHEBI:456216"/>
        <dbReference type="EC" id="5.6.2.4"/>
    </reaction>
</comment>
<comment type="catalytic activity">
    <reaction evidence="3">
        <text>ATP + H2O = ADP + phosphate + H(+)</text>
        <dbReference type="Rhea" id="RHEA:13065"/>
        <dbReference type="ChEBI" id="CHEBI:15377"/>
        <dbReference type="ChEBI" id="CHEBI:15378"/>
        <dbReference type="ChEBI" id="CHEBI:30616"/>
        <dbReference type="ChEBI" id="CHEBI:43474"/>
        <dbReference type="ChEBI" id="CHEBI:456216"/>
        <dbReference type="EC" id="5.6.2.3"/>
    </reaction>
</comment>
<proteinExistence type="inferred from homology"/>
<keyword evidence="6" id="KW-0812">Transmembrane</keyword>
<keyword evidence="6" id="KW-0472">Membrane</keyword>
<dbReference type="GeneID" id="1441745"/>
<evidence type="ECO:0000256" key="1">
    <source>
        <dbReference type="ARBA" id="ARBA00007816"/>
    </source>
</evidence>
<evidence type="ECO:0000313" key="8">
    <source>
        <dbReference type="EMBL" id="BAB59781.1"/>
    </source>
</evidence>
<feature type="domain" description="Helicase HerA central" evidence="7">
    <location>
        <begin position="449"/>
        <end position="487"/>
    </location>
</feature>
<dbReference type="InterPro" id="IPR008571">
    <property type="entry name" value="HerA-like"/>
</dbReference>
<dbReference type="STRING" id="273116.gene:9381427"/>
<dbReference type="GO" id="GO:0043139">
    <property type="term" value="F:5'-3' DNA helicase activity"/>
    <property type="evidence" value="ECO:0007669"/>
    <property type="project" value="UniProtKB-EC"/>
</dbReference>
<dbReference type="KEGG" id="tvo:TVG0632449"/>
<keyword evidence="9" id="KW-1185">Reference proteome</keyword>